<dbReference type="AlphaFoldDB" id="A0A0R3MRK5"/>
<organism evidence="5 6">
    <name type="scientific">Bradyrhizobium lablabi</name>
    <dbReference type="NCBI Taxonomy" id="722472"/>
    <lineage>
        <taxon>Bacteria</taxon>
        <taxon>Pseudomonadati</taxon>
        <taxon>Pseudomonadota</taxon>
        <taxon>Alphaproteobacteria</taxon>
        <taxon>Hyphomicrobiales</taxon>
        <taxon>Nitrobacteraceae</taxon>
        <taxon>Bradyrhizobium</taxon>
    </lineage>
</organism>
<evidence type="ECO:0000313" key="6">
    <source>
        <dbReference type="Proteomes" id="UP000051660"/>
    </source>
</evidence>
<evidence type="ECO:0000259" key="4">
    <source>
        <dbReference type="Pfam" id="PF13458"/>
    </source>
</evidence>
<dbReference type="CDD" id="cd06343">
    <property type="entry name" value="PBP1_ABC_ligand_binding-like"/>
    <property type="match status" value="1"/>
</dbReference>
<keyword evidence="2 3" id="KW-0732">Signal</keyword>
<protein>
    <submittedName>
        <fullName evidence="5">Branched-chain amino acid ABC transporter substrate-binding protein</fullName>
    </submittedName>
</protein>
<evidence type="ECO:0000256" key="1">
    <source>
        <dbReference type="ARBA" id="ARBA00010062"/>
    </source>
</evidence>
<sequence length="404" mass="43582">MIRLRNAAPAFFLTALLSLATMATVSAQQPGITDTEIKFGNIMPYSGPASALSVTGKAFAAYFDLINEKGGVNGRKLNMISLDDGFSPPKTVEATRRLVENDGVAFMFGTMGTAPSSATAKYLNGAKVPHLFLISSASKWNDPVNQPWLMALPWAPNYVEEAGIEVRFARAKNPNARFAILYQNDDAGKDYLRGVRQALGADADKVIAMAASFEVADPTVDSQILTLANTKADVFLIYSVTPRACAQAVRKAYETGWRPMRFISSGCANKETVMVPAGLEAATGIMSVGALKPYSADTTDPDLVAYREFMKARLPNIDPANLAAGYGYMVAQALVVVLTQCKSDLSRENIMAQAANLKGVALPMLMPGVTLNTSPTDYRPIKDGYMVEFRDNQFNVISELLRGS</sequence>
<dbReference type="PANTHER" id="PTHR47235:SF1">
    <property type="entry name" value="BLR6548 PROTEIN"/>
    <property type="match status" value="1"/>
</dbReference>
<dbReference type="InterPro" id="IPR028082">
    <property type="entry name" value="Peripla_BP_I"/>
</dbReference>
<dbReference type="EMBL" id="LLYB01000086">
    <property type="protein sequence ID" value="KRR20581.1"/>
    <property type="molecule type" value="Genomic_DNA"/>
</dbReference>
<reference evidence="5 6" key="1">
    <citation type="submission" date="2014-03" db="EMBL/GenBank/DDBJ databases">
        <title>Bradyrhizobium valentinum sp. nov., isolated from effective nodules of Lupinus mariae-josephae, a lupine endemic of basic-lime soils in Eastern Spain.</title>
        <authorList>
            <person name="Duran D."/>
            <person name="Rey L."/>
            <person name="Navarro A."/>
            <person name="Busquets A."/>
            <person name="Imperial J."/>
            <person name="Ruiz-Argueso T."/>
        </authorList>
    </citation>
    <scope>NUCLEOTIDE SEQUENCE [LARGE SCALE GENOMIC DNA]</scope>
    <source>
        <strain evidence="5 6">CCBAU 23086</strain>
    </source>
</reference>
<comment type="similarity">
    <text evidence="1">Belongs to the leucine-binding protein family.</text>
</comment>
<evidence type="ECO:0000313" key="5">
    <source>
        <dbReference type="EMBL" id="KRR20581.1"/>
    </source>
</evidence>
<dbReference type="STRING" id="722472.SAMN05444321_2722"/>
<name>A0A0R3MRK5_9BRAD</name>
<dbReference type="InterPro" id="IPR028081">
    <property type="entry name" value="Leu-bd"/>
</dbReference>
<dbReference type="Gene3D" id="3.40.50.2300">
    <property type="match status" value="2"/>
</dbReference>
<comment type="caution">
    <text evidence="5">The sequence shown here is derived from an EMBL/GenBank/DDBJ whole genome shotgun (WGS) entry which is preliminary data.</text>
</comment>
<feature type="signal peptide" evidence="3">
    <location>
        <begin position="1"/>
        <end position="27"/>
    </location>
</feature>
<dbReference type="PANTHER" id="PTHR47235">
    <property type="entry name" value="BLR6548 PROTEIN"/>
    <property type="match status" value="1"/>
</dbReference>
<proteinExistence type="inferred from homology"/>
<feature type="domain" description="Leucine-binding protein" evidence="4">
    <location>
        <begin position="36"/>
        <end position="390"/>
    </location>
</feature>
<evidence type="ECO:0000256" key="3">
    <source>
        <dbReference type="SAM" id="SignalP"/>
    </source>
</evidence>
<gene>
    <name evidence="5" type="ORF">CQ14_11225</name>
</gene>
<dbReference type="RefSeq" id="WP_057860392.1">
    <property type="nucleotide sequence ID" value="NZ_LLYB01000086.1"/>
</dbReference>
<dbReference type="Proteomes" id="UP000051660">
    <property type="component" value="Unassembled WGS sequence"/>
</dbReference>
<accession>A0A0R3MRK5</accession>
<dbReference type="Pfam" id="PF13458">
    <property type="entry name" value="Peripla_BP_6"/>
    <property type="match status" value="1"/>
</dbReference>
<dbReference type="OrthoDB" id="9770729at2"/>
<evidence type="ECO:0000256" key="2">
    <source>
        <dbReference type="ARBA" id="ARBA00022729"/>
    </source>
</evidence>
<dbReference type="SUPFAM" id="SSF53822">
    <property type="entry name" value="Periplasmic binding protein-like I"/>
    <property type="match status" value="1"/>
</dbReference>
<feature type="chain" id="PRO_5006444497" evidence="3">
    <location>
        <begin position="28"/>
        <end position="404"/>
    </location>
</feature>